<evidence type="ECO:0000256" key="9">
    <source>
        <dbReference type="ARBA" id="ARBA00049091"/>
    </source>
</evidence>
<dbReference type="InterPro" id="IPR013766">
    <property type="entry name" value="Thioredoxin_domain"/>
</dbReference>
<dbReference type="Pfam" id="PF00578">
    <property type="entry name" value="AhpC-TSA"/>
    <property type="match status" value="1"/>
</dbReference>
<feature type="non-terminal residue" evidence="11">
    <location>
        <position position="1"/>
    </location>
</feature>
<keyword evidence="3" id="KW-0049">Antioxidant</keyword>
<dbReference type="CDD" id="cd03017">
    <property type="entry name" value="PRX_BCP"/>
    <property type="match status" value="1"/>
</dbReference>
<feature type="domain" description="Thioredoxin" evidence="10">
    <location>
        <begin position="1"/>
        <end position="155"/>
    </location>
</feature>
<reference evidence="11 12" key="1">
    <citation type="journal article" date="2012" name="Science">
        <title>The Paleozoic origin of enzymatic lignin decomposition reconstructed from 31 fungal genomes.</title>
        <authorList>
            <person name="Floudas D."/>
            <person name="Binder M."/>
            <person name="Riley R."/>
            <person name="Barry K."/>
            <person name="Blanchette R.A."/>
            <person name="Henrissat B."/>
            <person name="Martinez A.T."/>
            <person name="Otillar R."/>
            <person name="Spatafora J.W."/>
            <person name="Yadav J.S."/>
            <person name="Aerts A."/>
            <person name="Benoit I."/>
            <person name="Boyd A."/>
            <person name="Carlson A."/>
            <person name="Copeland A."/>
            <person name="Coutinho P.M."/>
            <person name="de Vries R.P."/>
            <person name="Ferreira P."/>
            <person name="Findley K."/>
            <person name="Foster B."/>
            <person name="Gaskell J."/>
            <person name="Glotzer D."/>
            <person name="Gorecki P."/>
            <person name="Heitman J."/>
            <person name="Hesse C."/>
            <person name="Hori C."/>
            <person name="Igarashi K."/>
            <person name="Jurgens J.A."/>
            <person name="Kallen N."/>
            <person name="Kersten P."/>
            <person name="Kohler A."/>
            <person name="Kuees U."/>
            <person name="Kumar T.K.A."/>
            <person name="Kuo A."/>
            <person name="LaButti K."/>
            <person name="Larrondo L.F."/>
            <person name="Lindquist E."/>
            <person name="Ling A."/>
            <person name="Lombard V."/>
            <person name="Lucas S."/>
            <person name="Lundell T."/>
            <person name="Martin R."/>
            <person name="McLaughlin D.J."/>
            <person name="Morgenstern I."/>
            <person name="Morin E."/>
            <person name="Murat C."/>
            <person name="Nagy L.G."/>
            <person name="Nolan M."/>
            <person name="Ohm R.A."/>
            <person name="Patyshakuliyeva A."/>
            <person name="Rokas A."/>
            <person name="Ruiz-Duenas F.J."/>
            <person name="Sabat G."/>
            <person name="Salamov A."/>
            <person name="Samejima M."/>
            <person name="Schmutz J."/>
            <person name="Slot J.C."/>
            <person name="St John F."/>
            <person name="Stenlid J."/>
            <person name="Sun H."/>
            <person name="Sun S."/>
            <person name="Syed K."/>
            <person name="Tsang A."/>
            <person name="Wiebenga A."/>
            <person name="Young D."/>
            <person name="Pisabarro A."/>
            <person name="Eastwood D.C."/>
            <person name="Martin F."/>
            <person name="Cullen D."/>
            <person name="Grigoriev I.V."/>
            <person name="Hibbett D.S."/>
        </authorList>
    </citation>
    <scope>NUCLEOTIDE SEQUENCE [LARGE SCALE GENOMIC DNA]</scope>
    <source>
        <strain evidence="11 12">DJM-731 SS1</strain>
    </source>
</reference>
<keyword evidence="12" id="KW-1185">Reference proteome</keyword>
<dbReference type="AlphaFoldDB" id="M5G5H0"/>
<proteinExistence type="inferred from homology"/>
<dbReference type="GO" id="GO:0005737">
    <property type="term" value="C:cytoplasm"/>
    <property type="evidence" value="ECO:0007669"/>
    <property type="project" value="TreeGrafter"/>
</dbReference>
<evidence type="ECO:0000256" key="3">
    <source>
        <dbReference type="ARBA" id="ARBA00022862"/>
    </source>
</evidence>
<comment type="catalytic activity">
    <reaction evidence="9">
        <text>a hydroperoxide + [thioredoxin]-dithiol = an alcohol + [thioredoxin]-disulfide + H2O</text>
        <dbReference type="Rhea" id="RHEA:62620"/>
        <dbReference type="Rhea" id="RHEA-COMP:10698"/>
        <dbReference type="Rhea" id="RHEA-COMP:10700"/>
        <dbReference type="ChEBI" id="CHEBI:15377"/>
        <dbReference type="ChEBI" id="CHEBI:29950"/>
        <dbReference type="ChEBI" id="CHEBI:30879"/>
        <dbReference type="ChEBI" id="CHEBI:35924"/>
        <dbReference type="ChEBI" id="CHEBI:50058"/>
        <dbReference type="EC" id="1.11.1.24"/>
    </reaction>
</comment>
<evidence type="ECO:0000259" key="10">
    <source>
        <dbReference type="PROSITE" id="PS51352"/>
    </source>
</evidence>
<dbReference type="STRING" id="1858805.M5G5H0"/>
<organism evidence="11 12">
    <name type="scientific">Dacryopinax primogenitus (strain DJM 731)</name>
    <name type="common">Brown rot fungus</name>
    <dbReference type="NCBI Taxonomy" id="1858805"/>
    <lineage>
        <taxon>Eukaryota</taxon>
        <taxon>Fungi</taxon>
        <taxon>Dikarya</taxon>
        <taxon>Basidiomycota</taxon>
        <taxon>Agaricomycotina</taxon>
        <taxon>Dacrymycetes</taxon>
        <taxon>Dacrymycetales</taxon>
        <taxon>Dacrymycetaceae</taxon>
        <taxon>Dacryopinax</taxon>
    </lineage>
</organism>
<dbReference type="PANTHER" id="PTHR42801">
    <property type="entry name" value="THIOREDOXIN-DEPENDENT PEROXIDE REDUCTASE"/>
    <property type="match status" value="1"/>
</dbReference>
<dbReference type="EMBL" id="JH795871">
    <property type="protein sequence ID" value="EJT99002.1"/>
    <property type="molecule type" value="Genomic_DNA"/>
</dbReference>
<keyword evidence="5" id="KW-1015">Disulfide bond</keyword>
<dbReference type="EC" id="1.11.1.24" evidence="1"/>
<dbReference type="OrthoDB" id="338622at2759"/>
<protein>
    <recommendedName>
        <fullName evidence="1">thioredoxin-dependent peroxiredoxin</fullName>
        <ecNumber evidence="1">1.11.1.24</ecNumber>
    </recommendedName>
    <alternativeName>
        <fullName evidence="7">Thioredoxin peroxidase</fullName>
    </alternativeName>
</protein>
<dbReference type="InterPro" id="IPR000866">
    <property type="entry name" value="AhpC/TSA"/>
</dbReference>
<comment type="similarity">
    <text evidence="8">Belongs to the peroxiredoxin family. BCP/PrxQ subfamily.</text>
</comment>
<evidence type="ECO:0000256" key="6">
    <source>
        <dbReference type="ARBA" id="ARBA00023284"/>
    </source>
</evidence>
<dbReference type="GO" id="GO:0045454">
    <property type="term" value="P:cell redox homeostasis"/>
    <property type="evidence" value="ECO:0007669"/>
    <property type="project" value="TreeGrafter"/>
</dbReference>
<dbReference type="InterPro" id="IPR036249">
    <property type="entry name" value="Thioredoxin-like_sf"/>
</dbReference>
<dbReference type="SUPFAM" id="SSF52833">
    <property type="entry name" value="Thioredoxin-like"/>
    <property type="match status" value="1"/>
</dbReference>
<dbReference type="OMA" id="HAIAHRK"/>
<dbReference type="PROSITE" id="PS51352">
    <property type="entry name" value="THIOREDOXIN_2"/>
    <property type="match status" value="1"/>
</dbReference>
<evidence type="ECO:0000256" key="8">
    <source>
        <dbReference type="ARBA" id="ARBA00038489"/>
    </source>
</evidence>
<dbReference type="HOGENOM" id="CLU_042529_14_2_1"/>
<dbReference type="GO" id="GO:0008379">
    <property type="term" value="F:thioredoxin peroxidase activity"/>
    <property type="evidence" value="ECO:0007669"/>
    <property type="project" value="TreeGrafter"/>
</dbReference>
<dbReference type="InterPro" id="IPR050924">
    <property type="entry name" value="Peroxiredoxin_BCP/PrxQ"/>
</dbReference>
<feature type="non-terminal residue" evidence="11">
    <location>
        <position position="156"/>
    </location>
</feature>
<keyword evidence="6" id="KW-0676">Redox-active center</keyword>
<keyword evidence="2" id="KW-0575">Peroxidase</keyword>
<dbReference type="PANTHER" id="PTHR42801:SF4">
    <property type="entry name" value="AHPC_TSA FAMILY PROTEIN"/>
    <property type="match status" value="1"/>
</dbReference>
<sequence>DLVGRHAMSFQLPTTSGEMFKFKPGGRPIALFFFPAAGTIGCVLQTCSIRDASNSKEIWSRAACEVIGISGNTIEENRHFVEDYRLPFTVLCDVDGAVRNMYRTGKGLLGYDAILPARVTFFIDSHGIIREIYDSFIHAIAHRKFIEKWIERIEVE</sequence>
<dbReference type="RefSeq" id="XP_040625900.1">
    <property type="nucleotide sequence ID" value="XM_040774479.1"/>
</dbReference>
<evidence type="ECO:0000256" key="2">
    <source>
        <dbReference type="ARBA" id="ARBA00022559"/>
    </source>
</evidence>
<evidence type="ECO:0000256" key="5">
    <source>
        <dbReference type="ARBA" id="ARBA00023157"/>
    </source>
</evidence>
<accession>M5G5H0</accession>
<dbReference type="Gene3D" id="3.40.30.10">
    <property type="entry name" value="Glutaredoxin"/>
    <property type="match status" value="1"/>
</dbReference>
<evidence type="ECO:0000256" key="7">
    <source>
        <dbReference type="ARBA" id="ARBA00032824"/>
    </source>
</evidence>
<evidence type="ECO:0000313" key="11">
    <source>
        <dbReference type="EMBL" id="EJT99002.1"/>
    </source>
</evidence>
<name>M5G5H0_DACPD</name>
<evidence type="ECO:0000313" key="12">
    <source>
        <dbReference type="Proteomes" id="UP000030653"/>
    </source>
</evidence>
<gene>
    <name evidence="11" type="ORF">DACRYDRAFT_40387</name>
</gene>
<keyword evidence="4" id="KW-0560">Oxidoreductase</keyword>
<dbReference type="GeneID" id="63689541"/>
<evidence type="ECO:0000256" key="4">
    <source>
        <dbReference type="ARBA" id="ARBA00023002"/>
    </source>
</evidence>
<dbReference type="GO" id="GO:0034599">
    <property type="term" value="P:cellular response to oxidative stress"/>
    <property type="evidence" value="ECO:0007669"/>
    <property type="project" value="TreeGrafter"/>
</dbReference>
<evidence type="ECO:0000256" key="1">
    <source>
        <dbReference type="ARBA" id="ARBA00013017"/>
    </source>
</evidence>
<dbReference type="Proteomes" id="UP000030653">
    <property type="component" value="Unassembled WGS sequence"/>
</dbReference>